<dbReference type="OrthoDB" id="248175at2"/>
<dbReference type="InterPro" id="IPR041489">
    <property type="entry name" value="PDZ_6"/>
</dbReference>
<evidence type="ECO:0000313" key="5">
    <source>
        <dbReference type="Proteomes" id="UP000215086"/>
    </source>
</evidence>
<dbReference type="PRINTS" id="PR00834">
    <property type="entry name" value="PROTEASES2C"/>
</dbReference>
<proteinExistence type="predicted"/>
<reference evidence="4 5" key="1">
    <citation type="journal article" name="Front. Microbiol.">
        <title>Sugar Metabolism of the First Thermophilic Planctomycete Thermogutta terrifontis: Comparative Genomic and Transcriptomic Approaches.</title>
        <authorList>
            <person name="Elcheninov A.G."/>
            <person name="Menzel P."/>
            <person name="Gudbergsdottir S.R."/>
            <person name="Slesarev A.I."/>
            <person name="Kadnikov V.V."/>
            <person name="Krogh A."/>
            <person name="Bonch-Osmolovskaya E.A."/>
            <person name="Peng X."/>
            <person name="Kublanov I.V."/>
        </authorList>
    </citation>
    <scope>NUCLEOTIDE SEQUENCE [LARGE SCALE GENOMIC DNA]</scope>
    <source>
        <strain evidence="4 5">R1</strain>
    </source>
</reference>
<dbReference type="Pfam" id="PF17820">
    <property type="entry name" value="PDZ_6"/>
    <property type="match status" value="1"/>
</dbReference>
<dbReference type="SMART" id="SM00228">
    <property type="entry name" value="PDZ"/>
    <property type="match status" value="2"/>
</dbReference>
<evidence type="ECO:0000259" key="3">
    <source>
        <dbReference type="PROSITE" id="PS50106"/>
    </source>
</evidence>
<dbReference type="InterPro" id="IPR051201">
    <property type="entry name" value="Chloro_Bact_Ser_Proteases"/>
</dbReference>
<keyword evidence="1 4" id="KW-0645">Protease</keyword>
<accession>A0A286RDD2</accession>
<dbReference type="PANTHER" id="PTHR43343">
    <property type="entry name" value="PEPTIDASE S12"/>
    <property type="match status" value="1"/>
</dbReference>
<protein>
    <submittedName>
        <fullName evidence="4">HtrA protease/chaperone protein</fullName>
    </submittedName>
</protein>
<dbReference type="SUPFAM" id="SSF50156">
    <property type="entry name" value="PDZ domain-like"/>
    <property type="match status" value="2"/>
</dbReference>
<dbReference type="InterPro" id="IPR001940">
    <property type="entry name" value="Peptidase_S1C"/>
</dbReference>
<keyword evidence="5" id="KW-1185">Reference proteome</keyword>
<dbReference type="Pfam" id="PF13365">
    <property type="entry name" value="Trypsin_2"/>
    <property type="match status" value="1"/>
</dbReference>
<dbReference type="Proteomes" id="UP000215086">
    <property type="component" value="Chromosome"/>
</dbReference>
<dbReference type="SUPFAM" id="SSF50494">
    <property type="entry name" value="Trypsin-like serine proteases"/>
    <property type="match status" value="1"/>
</dbReference>
<sequence length="449" mass="48799">MLATRSFRLTAWAGALFAIYATFAAGYTLSADNPRETPIVIAIRNARPAVVNIRGEKTLITTAGTSSRPEPARRVNGMGTGVIIDERGYIVTNHHVVDGVRDIEVTLYDGTRYTARLLARDPETDLAIIKIDPDRPLQVIKIGTSSDLMPGESVIALGNAYGYEHTATRGIVSALHRAVQVSDAQYYDDLIQTDASINPGNSGGPLLNINGEMIGVNVAVRAGAQGIGFAIPVDRVVEAAARLLAEINSERIRYGITFQSLPPTGPLTVASVEPDSPAAKAGLLPGDVITEVNGQKVANPLDFQRILLDKSPGTSLNLVVLRNHTTEDQLALTLAEPKNAAPVDEIWSLIGLRLEPIPPERFRQQFQTHYRGGLLITDVRPGSPAASQGLRKGDVLVGMHLWETISVENVLYIIRRPDFASFLPLKFFILRGNETYYGYFSIAMRAENR</sequence>
<dbReference type="AlphaFoldDB" id="A0A286RDD2"/>
<dbReference type="KEGG" id="ttf:THTE_1351"/>
<keyword evidence="2" id="KW-0378">Hydrolase</keyword>
<evidence type="ECO:0000313" key="4">
    <source>
        <dbReference type="EMBL" id="ASV73953.1"/>
    </source>
</evidence>
<dbReference type="GO" id="GO:0006508">
    <property type="term" value="P:proteolysis"/>
    <property type="evidence" value="ECO:0007669"/>
    <property type="project" value="UniProtKB-KW"/>
</dbReference>
<dbReference type="PROSITE" id="PS50106">
    <property type="entry name" value="PDZ"/>
    <property type="match status" value="2"/>
</dbReference>
<dbReference type="InterPro" id="IPR001478">
    <property type="entry name" value="PDZ"/>
</dbReference>
<dbReference type="InterPro" id="IPR036034">
    <property type="entry name" value="PDZ_sf"/>
</dbReference>
<gene>
    <name evidence="4" type="ORF">THTE_1351</name>
</gene>
<dbReference type="InterPro" id="IPR009003">
    <property type="entry name" value="Peptidase_S1_PA"/>
</dbReference>
<organism evidence="4 5">
    <name type="scientific">Thermogutta terrifontis</name>
    <dbReference type="NCBI Taxonomy" id="1331910"/>
    <lineage>
        <taxon>Bacteria</taxon>
        <taxon>Pseudomonadati</taxon>
        <taxon>Planctomycetota</taxon>
        <taxon>Planctomycetia</taxon>
        <taxon>Pirellulales</taxon>
        <taxon>Thermoguttaceae</taxon>
        <taxon>Thermogutta</taxon>
    </lineage>
</organism>
<dbReference type="Gene3D" id="2.40.10.120">
    <property type="match status" value="1"/>
</dbReference>
<evidence type="ECO:0000256" key="2">
    <source>
        <dbReference type="ARBA" id="ARBA00022801"/>
    </source>
</evidence>
<dbReference type="GO" id="GO:0004252">
    <property type="term" value="F:serine-type endopeptidase activity"/>
    <property type="evidence" value="ECO:0007669"/>
    <property type="project" value="InterPro"/>
</dbReference>
<dbReference type="Gene3D" id="2.30.42.10">
    <property type="match status" value="2"/>
</dbReference>
<feature type="domain" description="PDZ" evidence="3">
    <location>
        <begin position="240"/>
        <end position="324"/>
    </location>
</feature>
<feature type="domain" description="PDZ" evidence="3">
    <location>
        <begin position="331"/>
        <end position="416"/>
    </location>
</feature>
<dbReference type="EMBL" id="CP018477">
    <property type="protein sequence ID" value="ASV73953.1"/>
    <property type="molecule type" value="Genomic_DNA"/>
</dbReference>
<evidence type="ECO:0000256" key="1">
    <source>
        <dbReference type="ARBA" id="ARBA00022670"/>
    </source>
</evidence>
<name>A0A286RDD2_9BACT</name>
<dbReference type="PANTHER" id="PTHR43343:SF3">
    <property type="entry name" value="PROTEASE DO-LIKE 8, CHLOROPLASTIC"/>
    <property type="match status" value="1"/>
</dbReference>
<dbReference type="RefSeq" id="WP_095414412.1">
    <property type="nucleotide sequence ID" value="NZ_CP018477.1"/>
</dbReference>